<sequence>MGDVMSRVACIFFPYLYAGWARRKHPWLGRQPLVIFREGRVTGVSPELRGYGLEGLPVAEAKGKCPDAFFLAYDEPLYKGACNRYLEALTRVSPIIEPVSDEECFFDLTGSSTEKEIAKLKTSLGPDRSWGPVLVGIGRNKFVARLLARAFWQAGSIGDSGFYCLETAPGQEKYFMKTVPITMDWLLPPKVLDALSRLGFKSYGELQDLRLDELVEMLGEHGYTVYRHGRGLDDTPLVNLYPPGKLALAFGLEGETESRGVIARVLRESARVLASLLYSRRKGCRFVKLALASEEDTCEEGRLVPWGYREERKLYEVLVLLLDKLTLTGPVVGVRVEVSSLYDWELAEQDLFDLKPRPRHDLTAVALALNEKYPGMISRGVKIGRREEVLSFWDPWRFSGETR</sequence>
<reference evidence="3 4" key="2">
    <citation type="journal article" date="2010" name="Stand. Genomic Sci.">
        <title>Complete genome sequence of Syntrophothermus lipocalidus type strain (TGB-C1).</title>
        <authorList>
            <person name="Djao O.D."/>
            <person name="Zhang X."/>
            <person name="Lucas S."/>
            <person name="Lapidus A."/>
            <person name="Del Rio T.G."/>
            <person name="Nolan M."/>
            <person name="Tice H."/>
            <person name="Cheng J.F."/>
            <person name="Han C."/>
            <person name="Tapia R."/>
            <person name="Goodwin L."/>
            <person name="Pitluck S."/>
            <person name="Liolios K."/>
            <person name="Ivanova N."/>
            <person name="Mavromatis K."/>
            <person name="Mikhailova N."/>
            <person name="Ovchinnikova G."/>
            <person name="Pati A."/>
            <person name="Brambilla E."/>
            <person name="Chen A."/>
            <person name="Palaniappan K."/>
            <person name="Land M."/>
            <person name="Hauser L."/>
            <person name="Chang Y.J."/>
            <person name="Jeffries C.D."/>
            <person name="Rohde M."/>
            <person name="Sikorski J."/>
            <person name="Spring S."/>
            <person name="Goker M."/>
            <person name="Detter J.C."/>
            <person name="Woyke T."/>
            <person name="Bristow J."/>
            <person name="Eisen J.A."/>
            <person name="Markowitz V."/>
            <person name="Hugenholtz P."/>
            <person name="Kyrpides N.C."/>
            <person name="Klenk H.P."/>
        </authorList>
    </citation>
    <scope>NUCLEOTIDE SEQUENCE [LARGE SCALE GENOMIC DNA]</scope>
    <source>
        <strain evidence="4">DSM 12680 / TGB-C1</strain>
    </source>
</reference>
<dbReference type="SUPFAM" id="SSF56672">
    <property type="entry name" value="DNA/RNA polymerases"/>
    <property type="match status" value="1"/>
</dbReference>
<keyword evidence="4" id="KW-1185">Reference proteome</keyword>
<reference evidence="4" key="1">
    <citation type="journal article" date="2010" name="Stand. Genomic Sci.">
        <title>Complete genome sequence of Syntrophothermus lipocalidus type strain (TGB-C1T).</title>
        <authorList>
            <consortium name="US DOE Joint Genome Institute (JGI-PGF)"/>
            <person name="Djao O."/>
            <person name="Zhang X."/>
            <person name="Lucas S."/>
            <person name="Lapidus A."/>
            <person name="Glavina Del Rio T."/>
            <person name="Nolan M."/>
            <person name="Tice H."/>
            <person name="Cheng J."/>
            <person name="Han C."/>
            <person name="Tapia R."/>
            <person name="Goodwin L."/>
            <person name="Pitluck S."/>
            <person name="Liolios K."/>
            <person name="Ivanova N."/>
            <person name="Mavromatis K."/>
            <person name="Mikhailova N."/>
            <person name="Ovchinnikova G."/>
            <person name="Pati A."/>
            <person name="Brambilla E."/>
            <person name="Chen A."/>
            <person name="Palaniappan K."/>
            <person name="Land M."/>
            <person name="Hauser L."/>
            <person name="Chang Y."/>
            <person name="Jeffries C."/>
            <person name="Rohde M."/>
            <person name="Sikorski J."/>
            <person name="Spring S."/>
            <person name="Goker M."/>
            <person name="Detter J."/>
            <person name="Woyke T."/>
            <person name="Bristow J."/>
            <person name="Eisen J."/>
            <person name="Markowitz V."/>
            <person name="Hugenholtz P."/>
            <person name="Kyrpides N."/>
            <person name="Klenk H."/>
        </authorList>
    </citation>
    <scope>NUCLEOTIDE SEQUENCE [LARGE SCALE GENOMIC DNA]</scope>
    <source>
        <strain evidence="4">DSM 12680 / TGB-C1</strain>
    </source>
</reference>
<dbReference type="InterPro" id="IPR043128">
    <property type="entry name" value="Rev_trsase/Diguanyl_cyclase"/>
</dbReference>
<proteinExistence type="inferred from homology"/>
<evidence type="ECO:0000256" key="1">
    <source>
        <dbReference type="ARBA" id="ARBA00010945"/>
    </source>
</evidence>
<evidence type="ECO:0000313" key="3">
    <source>
        <dbReference type="EMBL" id="ADI02886.1"/>
    </source>
</evidence>
<dbReference type="Pfam" id="PF00817">
    <property type="entry name" value="IMS"/>
    <property type="match status" value="1"/>
</dbReference>
<dbReference type="InterPro" id="IPR043502">
    <property type="entry name" value="DNA/RNA_pol_sf"/>
</dbReference>
<dbReference type="PROSITE" id="PS50173">
    <property type="entry name" value="UMUC"/>
    <property type="match status" value="1"/>
</dbReference>
<dbReference type="STRING" id="643648.Slip_2143"/>
<dbReference type="KEGG" id="slp:Slip_2143"/>
<dbReference type="Proteomes" id="UP000000378">
    <property type="component" value="Chromosome"/>
</dbReference>
<evidence type="ECO:0000259" key="2">
    <source>
        <dbReference type="PROSITE" id="PS50173"/>
    </source>
</evidence>
<name>D7CJ08_SYNLT</name>
<dbReference type="Gene3D" id="3.30.70.270">
    <property type="match status" value="1"/>
</dbReference>
<dbReference type="GO" id="GO:0006281">
    <property type="term" value="P:DNA repair"/>
    <property type="evidence" value="ECO:0007669"/>
    <property type="project" value="InterPro"/>
</dbReference>
<dbReference type="EMBL" id="CP002048">
    <property type="protein sequence ID" value="ADI02886.1"/>
    <property type="molecule type" value="Genomic_DNA"/>
</dbReference>
<dbReference type="HOGENOM" id="CLU_683210_0_0_9"/>
<dbReference type="eggNOG" id="COG0389">
    <property type="taxonomic scope" value="Bacteria"/>
</dbReference>
<accession>D7CJ08</accession>
<dbReference type="InterPro" id="IPR001126">
    <property type="entry name" value="UmuC"/>
</dbReference>
<dbReference type="AlphaFoldDB" id="D7CJ08"/>
<comment type="similarity">
    <text evidence="1">Belongs to the DNA polymerase type-Y family.</text>
</comment>
<organism evidence="3 4">
    <name type="scientific">Syntrophothermus lipocalidus (strain DSM 12680 / TGB-C1)</name>
    <dbReference type="NCBI Taxonomy" id="643648"/>
    <lineage>
        <taxon>Bacteria</taxon>
        <taxon>Bacillati</taxon>
        <taxon>Bacillota</taxon>
        <taxon>Clostridia</taxon>
        <taxon>Eubacteriales</taxon>
        <taxon>Syntrophomonadaceae</taxon>
        <taxon>Syntrophothermus</taxon>
    </lineage>
</organism>
<gene>
    <name evidence="3" type="ordered locus">Slip_2143</name>
</gene>
<evidence type="ECO:0000313" key="4">
    <source>
        <dbReference type="Proteomes" id="UP000000378"/>
    </source>
</evidence>
<protein>
    <submittedName>
        <fullName evidence="3">UMUC domain protein DNA-repair protein</fullName>
    </submittedName>
</protein>
<feature type="domain" description="UmuC" evidence="2">
    <location>
        <begin position="8"/>
        <end position="150"/>
    </location>
</feature>
<dbReference type="Gene3D" id="3.40.1170.60">
    <property type="match status" value="1"/>
</dbReference>